<organism evidence="6 7">
    <name type="scientific">Orbilia ellipsospora</name>
    <dbReference type="NCBI Taxonomy" id="2528407"/>
    <lineage>
        <taxon>Eukaryota</taxon>
        <taxon>Fungi</taxon>
        <taxon>Dikarya</taxon>
        <taxon>Ascomycota</taxon>
        <taxon>Pezizomycotina</taxon>
        <taxon>Orbiliomycetes</taxon>
        <taxon>Orbiliales</taxon>
        <taxon>Orbiliaceae</taxon>
        <taxon>Orbilia</taxon>
    </lineage>
</organism>
<dbReference type="EMBL" id="JAVHJO010000001">
    <property type="protein sequence ID" value="KAK6544639.1"/>
    <property type="molecule type" value="Genomic_DNA"/>
</dbReference>
<comment type="caution">
    <text evidence="6">The sequence shown here is derived from an EMBL/GenBank/DDBJ whole genome shotgun (WGS) entry which is preliminary data.</text>
</comment>
<reference evidence="6 7" key="1">
    <citation type="submission" date="2019-10" db="EMBL/GenBank/DDBJ databases">
        <authorList>
            <person name="Palmer J.M."/>
        </authorList>
    </citation>
    <scope>NUCLEOTIDE SEQUENCE [LARGE SCALE GENOMIC DNA]</scope>
    <source>
        <strain evidence="6 7">TWF694</strain>
    </source>
</reference>
<evidence type="ECO:0000256" key="4">
    <source>
        <dbReference type="ARBA" id="ARBA00023136"/>
    </source>
</evidence>
<sequence>MAYLYLPIKKDYIAYGPDTNCTLAVCDVSLSVYQYRPSLPANAIFIALFGIALVLHLIQGYMWKTWTFTICILLGCVSEMLGYGGRVMLYENPFSFTGFLLQAICITIAPVFYAAGIYFTLSKIVIFLGPQYSHFPPKFYYWCFIPCDILSLVLQSIGGALSSTSSGDNGAAVDISIAGLSFQVFTLLVFISLSSEFAWRFVNATDSTIRKSTLPKSFKMFVYFLSAATVLILIRCAYRIAELRDGYHGTLIHNEGGFIALEGVMIVLAVFCLNIGHPGCAFPRETAEASSDDAVKT</sequence>
<dbReference type="Proteomes" id="UP001365542">
    <property type="component" value="Unassembled WGS sequence"/>
</dbReference>
<protein>
    <recommendedName>
        <fullName evidence="8">Parasitic phase-specific protein PSP-1</fullName>
    </recommendedName>
</protein>
<accession>A0AAV9XRP3</accession>
<keyword evidence="3 5" id="KW-1133">Transmembrane helix</keyword>
<evidence type="ECO:0000256" key="5">
    <source>
        <dbReference type="SAM" id="Phobius"/>
    </source>
</evidence>
<dbReference type="PANTHER" id="PTHR31465">
    <property type="entry name" value="PROTEIN RTA1-RELATED"/>
    <property type="match status" value="1"/>
</dbReference>
<dbReference type="Pfam" id="PF04479">
    <property type="entry name" value="RTA1"/>
    <property type="match status" value="1"/>
</dbReference>
<proteinExistence type="predicted"/>
<feature type="transmembrane region" description="Helical" evidence="5">
    <location>
        <begin position="177"/>
        <end position="199"/>
    </location>
</feature>
<evidence type="ECO:0000313" key="6">
    <source>
        <dbReference type="EMBL" id="KAK6544639.1"/>
    </source>
</evidence>
<dbReference type="InterPro" id="IPR007568">
    <property type="entry name" value="RTA1"/>
</dbReference>
<name>A0AAV9XRP3_9PEZI</name>
<feature type="transmembrane region" description="Helical" evidence="5">
    <location>
        <begin position="139"/>
        <end position="157"/>
    </location>
</feature>
<dbReference type="AlphaFoldDB" id="A0AAV9XRP3"/>
<keyword evidence="7" id="KW-1185">Reference proteome</keyword>
<evidence type="ECO:0000256" key="3">
    <source>
        <dbReference type="ARBA" id="ARBA00022989"/>
    </source>
</evidence>
<feature type="transmembrane region" description="Helical" evidence="5">
    <location>
        <begin position="39"/>
        <end position="58"/>
    </location>
</feature>
<keyword evidence="4 5" id="KW-0472">Membrane</keyword>
<evidence type="ECO:0000256" key="1">
    <source>
        <dbReference type="ARBA" id="ARBA00004141"/>
    </source>
</evidence>
<comment type="subcellular location">
    <subcellularLocation>
        <location evidence="1">Membrane</location>
        <topology evidence="1">Multi-pass membrane protein</topology>
    </subcellularLocation>
</comment>
<gene>
    <name evidence="6" type="ORF">TWF694_001328</name>
</gene>
<feature type="transmembrane region" description="Helical" evidence="5">
    <location>
        <begin position="220"/>
        <end position="241"/>
    </location>
</feature>
<dbReference type="PANTHER" id="PTHR31465:SF7">
    <property type="entry name" value="SPHINGOID LONG-CHAIN BASE TRANSPORTER RSB1"/>
    <property type="match status" value="1"/>
</dbReference>
<feature type="transmembrane region" description="Helical" evidence="5">
    <location>
        <begin position="256"/>
        <end position="276"/>
    </location>
</feature>
<evidence type="ECO:0008006" key="8">
    <source>
        <dbReference type="Google" id="ProtNLM"/>
    </source>
</evidence>
<dbReference type="GO" id="GO:0005886">
    <property type="term" value="C:plasma membrane"/>
    <property type="evidence" value="ECO:0007669"/>
    <property type="project" value="TreeGrafter"/>
</dbReference>
<keyword evidence="2 5" id="KW-0812">Transmembrane</keyword>
<evidence type="ECO:0000256" key="2">
    <source>
        <dbReference type="ARBA" id="ARBA00022692"/>
    </source>
</evidence>
<evidence type="ECO:0000313" key="7">
    <source>
        <dbReference type="Proteomes" id="UP001365542"/>
    </source>
</evidence>
<feature type="transmembrane region" description="Helical" evidence="5">
    <location>
        <begin position="96"/>
        <end position="119"/>
    </location>
</feature>
<feature type="transmembrane region" description="Helical" evidence="5">
    <location>
        <begin position="65"/>
        <end position="84"/>
    </location>
</feature>
<dbReference type="GO" id="GO:0000324">
    <property type="term" value="C:fungal-type vacuole"/>
    <property type="evidence" value="ECO:0007669"/>
    <property type="project" value="TreeGrafter"/>
</dbReference>